<dbReference type="Pfam" id="PF17855">
    <property type="entry name" value="MCM_lid"/>
    <property type="match status" value="1"/>
</dbReference>
<dbReference type="CDD" id="cd22247">
    <property type="entry name" value="MCM8_WHD"/>
    <property type="match status" value="1"/>
</dbReference>
<dbReference type="InterPro" id="IPR027417">
    <property type="entry name" value="P-loop_NTPase"/>
</dbReference>
<evidence type="ECO:0000259" key="9">
    <source>
        <dbReference type="PROSITE" id="PS50051"/>
    </source>
</evidence>
<dbReference type="Pfam" id="PF00493">
    <property type="entry name" value="MCM"/>
    <property type="match status" value="1"/>
</dbReference>
<keyword evidence="6" id="KW-0539">Nucleus</keyword>
<proteinExistence type="inferred from homology"/>
<name>A0ABR2VJR8_9FUNG</name>
<comment type="caution">
    <text evidence="10">The sequence shown here is derived from an EMBL/GenBank/DDBJ whole genome shotgun (WGS) entry which is preliminary data.</text>
</comment>
<reference evidence="10 11" key="1">
    <citation type="submission" date="2023-04" db="EMBL/GenBank/DDBJ databases">
        <title>Genome of Basidiobolus ranarum AG-B5.</title>
        <authorList>
            <person name="Stajich J.E."/>
            <person name="Carter-House D."/>
            <person name="Gryganskyi A."/>
        </authorList>
    </citation>
    <scope>NUCLEOTIDE SEQUENCE [LARGE SCALE GENOMIC DNA]</scope>
    <source>
        <strain evidence="10 11">AG-B5</strain>
    </source>
</reference>
<evidence type="ECO:0000256" key="6">
    <source>
        <dbReference type="ARBA" id="ARBA00023242"/>
    </source>
</evidence>
<dbReference type="PANTHER" id="PTHR11630:SF47">
    <property type="entry name" value="DNA HELICASE MCM8"/>
    <property type="match status" value="1"/>
</dbReference>
<feature type="compositionally biased region" description="Acidic residues" evidence="8">
    <location>
        <begin position="89"/>
        <end position="98"/>
    </location>
</feature>
<keyword evidence="11" id="KW-1185">Reference proteome</keyword>
<comment type="similarity">
    <text evidence="2 7">Belongs to the MCM family.</text>
</comment>
<evidence type="ECO:0000256" key="2">
    <source>
        <dbReference type="ARBA" id="ARBA00008010"/>
    </source>
</evidence>
<dbReference type="Gene3D" id="3.40.50.300">
    <property type="entry name" value="P-loop containing nucleotide triphosphate hydrolases"/>
    <property type="match status" value="1"/>
</dbReference>
<dbReference type="SUPFAM" id="SSF52540">
    <property type="entry name" value="P-loop containing nucleoside triphosphate hydrolases"/>
    <property type="match status" value="1"/>
</dbReference>
<keyword evidence="4 7" id="KW-0067">ATP-binding</keyword>
<evidence type="ECO:0000313" key="11">
    <source>
        <dbReference type="Proteomes" id="UP001479436"/>
    </source>
</evidence>
<feature type="non-terminal residue" evidence="10">
    <location>
        <position position="1"/>
    </location>
</feature>
<accession>A0ABR2VJR8</accession>
<protein>
    <submittedName>
        <fullName evidence="10">DNA replication licensing factor mcm8</fullName>
    </submittedName>
</protein>
<evidence type="ECO:0000256" key="7">
    <source>
        <dbReference type="RuleBase" id="RU004070"/>
    </source>
</evidence>
<evidence type="ECO:0000256" key="5">
    <source>
        <dbReference type="ARBA" id="ARBA00023125"/>
    </source>
</evidence>
<dbReference type="InterPro" id="IPR031327">
    <property type="entry name" value="MCM"/>
</dbReference>
<keyword evidence="3 7" id="KW-0547">Nucleotide-binding</keyword>
<dbReference type="InterPro" id="IPR056875">
    <property type="entry name" value="MCM8/REC_WHD"/>
</dbReference>
<evidence type="ECO:0000256" key="8">
    <source>
        <dbReference type="SAM" id="MobiDB-lite"/>
    </source>
</evidence>
<comment type="subcellular location">
    <subcellularLocation>
        <location evidence="1">Nucleus</location>
    </subcellularLocation>
</comment>
<dbReference type="PRINTS" id="PR01657">
    <property type="entry name" value="MCMFAMILY"/>
</dbReference>
<dbReference type="Pfam" id="PF25051">
    <property type="entry name" value="WHD_MCM8"/>
    <property type="match status" value="1"/>
</dbReference>
<dbReference type="PROSITE" id="PS50051">
    <property type="entry name" value="MCM_2"/>
    <property type="match status" value="1"/>
</dbReference>
<evidence type="ECO:0000313" key="10">
    <source>
        <dbReference type="EMBL" id="KAK9663783.1"/>
    </source>
</evidence>
<feature type="region of interest" description="Disordered" evidence="8">
    <location>
        <begin position="78"/>
        <end position="101"/>
    </location>
</feature>
<dbReference type="SMART" id="SM00350">
    <property type="entry name" value="MCM"/>
    <property type="match status" value="1"/>
</dbReference>
<dbReference type="InterPro" id="IPR041562">
    <property type="entry name" value="MCM_lid"/>
</dbReference>
<dbReference type="PANTHER" id="PTHR11630">
    <property type="entry name" value="DNA REPLICATION LICENSING FACTOR MCM FAMILY MEMBER"/>
    <property type="match status" value="1"/>
</dbReference>
<feature type="domain" description="MCM C-terminal AAA(+) ATPase" evidence="9">
    <location>
        <begin position="1"/>
        <end position="70"/>
    </location>
</feature>
<gene>
    <name evidence="10" type="primary">MCM8_2</name>
    <name evidence="10" type="ORF">K7432_017909</name>
</gene>
<evidence type="ECO:0000256" key="4">
    <source>
        <dbReference type="ARBA" id="ARBA00022840"/>
    </source>
</evidence>
<sequence>SIAKAGIVCSLPARTCVIAAANPIGGHYNKAKTVSENLKMSSALLSRFDLIFILIDKPNEEMDMFLSEHVMALHSGSSDKKTSARFSGDDSDAQDVQDETPLSERLKLGRYESLDLIPPSLLRKYIAYARKYVHPRLSKEACDILQDFYLSLRANHRSPDSTPITTRQLESMIRLAEAKARSELRETVSKKDATDVVEIMKYSLFETYKDEFGNLDFQRSQLGTGMSKRSESKRFIARLQSISESTYNNRFTYQQLYQIASEMNLRLDNFNDFVDTLNNQSYLLKKGPRVYQLTTSSL</sequence>
<dbReference type="InterPro" id="IPR001208">
    <property type="entry name" value="MCM_dom"/>
</dbReference>
<dbReference type="EMBL" id="JASJQH010011513">
    <property type="protein sequence ID" value="KAK9663783.1"/>
    <property type="molecule type" value="Genomic_DNA"/>
</dbReference>
<organism evidence="10 11">
    <name type="scientific">Basidiobolus ranarum</name>
    <dbReference type="NCBI Taxonomy" id="34480"/>
    <lineage>
        <taxon>Eukaryota</taxon>
        <taxon>Fungi</taxon>
        <taxon>Fungi incertae sedis</taxon>
        <taxon>Zoopagomycota</taxon>
        <taxon>Entomophthoromycotina</taxon>
        <taxon>Basidiobolomycetes</taxon>
        <taxon>Basidiobolales</taxon>
        <taxon>Basidiobolaceae</taxon>
        <taxon>Basidiobolus</taxon>
    </lineage>
</organism>
<dbReference type="Proteomes" id="UP001479436">
    <property type="component" value="Unassembled WGS sequence"/>
</dbReference>
<evidence type="ECO:0000256" key="3">
    <source>
        <dbReference type="ARBA" id="ARBA00022741"/>
    </source>
</evidence>
<keyword evidence="5 7" id="KW-0238">DNA-binding</keyword>
<evidence type="ECO:0000256" key="1">
    <source>
        <dbReference type="ARBA" id="ARBA00004123"/>
    </source>
</evidence>